<evidence type="ECO:0000313" key="7">
    <source>
        <dbReference type="Proteomes" id="UP000603234"/>
    </source>
</evidence>
<dbReference type="SUPFAM" id="SSF54862">
    <property type="entry name" value="4Fe-4S ferredoxins"/>
    <property type="match status" value="1"/>
</dbReference>
<dbReference type="PROSITE" id="PS50902">
    <property type="entry name" value="FLAVODOXIN_LIKE"/>
    <property type="match status" value="1"/>
</dbReference>
<evidence type="ECO:0000313" key="6">
    <source>
        <dbReference type="EMBL" id="MBC3803931.1"/>
    </source>
</evidence>
<reference evidence="6 7" key="1">
    <citation type="journal article" date="2020" name="mSystems">
        <title>Defining Genomic and Predicted Metabolic Features of the Acetobacterium Genus.</title>
        <authorList>
            <person name="Ross D.E."/>
            <person name="Marshall C.W."/>
            <person name="Gulliver D."/>
            <person name="May H.D."/>
            <person name="Norman R.S."/>
        </authorList>
    </citation>
    <scope>NUCLEOTIDE SEQUENCE [LARGE SCALE GENOMIC DNA]</scope>
    <source>
        <strain evidence="6 7">DSM 8238</strain>
    </source>
</reference>
<dbReference type="PROSITE" id="PS51379">
    <property type="entry name" value="4FE4S_FER_2"/>
    <property type="match status" value="1"/>
</dbReference>
<dbReference type="InterPro" id="IPR001226">
    <property type="entry name" value="Flavodoxin_CS"/>
</dbReference>
<evidence type="ECO:0008006" key="8">
    <source>
        <dbReference type="Google" id="ProtNLM"/>
    </source>
</evidence>
<evidence type="ECO:0000256" key="1">
    <source>
        <dbReference type="ARBA" id="ARBA00022723"/>
    </source>
</evidence>
<comment type="caution">
    <text evidence="6">The sequence shown here is derived from an EMBL/GenBank/DDBJ whole genome shotgun (WGS) entry which is preliminary data.</text>
</comment>
<name>A0ABR6WTN7_9FIRM</name>
<feature type="domain" description="Flavodoxin-like" evidence="4">
    <location>
        <begin position="4"/>
        <end position="153"/>
    </location>
</feature>
<sequence length="297" mass="32992">MKKIGIFYFSGTGNTEIVARLLTKAYRRRQIEVACIRMEAVVNQQTPLVLDDFDLIGVGHPVLGFGASGIAERFVKMLPAGSGKTAFVFKTASSPHYVNHGASDVIIRAMAKKGYQVFHNSIIAMPCNFFVKYDDRLNKQLYQAAVKKVEVIAAQTAAGQANKLKFNPLLRGFLRLVYYGEEHFGARFFAQGLHTTAACNHCKKCVRDCPTRNISESAGQICFGSDCIWCMRCVYACPNQAIQAKNLAGCVLHPYTGGFNIEAILNDPQIDENFVTASSKGYYKHLINYFREDSSIK</sequence>
<evidence type="ECO:0000256" key="3">
    <source>
        <dbReference type="ARBA" id="ARBA00023014"/>
    </source>
</evidence>
<dbReference type="InterPro" id="IPR047964">
    <property type="entry name" value="EFR1-like"/>
</dbReference>
<keyword evidence="1" id="KW-0479">Metal-binding</keyword>
<dbReference type="Proteomes" id="UP000603234">
    <property type="component" value="Unassembled WGS sequence"/>
</dbReference>
<dbReference type="InterPro" id="IPR017896">
    <property type="entry name" value="4Fe4S_Fe-S-bd"/>
</dbReference>
<dbReference type="EMBL" id="WJBC01000006">
    <property type="protein sequence ID" value="MBC3803931.1"/>
    <property type="molecule type" value="Genomic_DNA"/>
</dbReference>
<dbReference type="PROSITE" id="PS00198">
    <property type="entry name" value="4FE4S_FER_1"/>
    <property type="match status" value="1"/>
</dbReference>
<dbReference type="SUPFAM" id="SSF52218">
    <property type="entry name" value="Flavoproteins"/>
    <property type="match status" value="1"/>
</dbReference>
<keyword evidence="2" id="KW-0408">Iron</keyword>
<dbReference type="NCBIfam" id="NF038196">
    <property type="entry name" value="ferrodoxin_EFR1"/>
    <property type="match status" value="1"/>
</dbReference>
<organism evidence="6 7">
    <name type="scientific">Acetobacterium fimetarium</name>
    <dbReference type="NCBI Taxonomy" id="52691"/>
    <lineage>
        <taxon>Bacteria</taxon>
        <taxon>Bacillati</taxon>
        <taxon>Bacillota</taxon>
        <taxon>Clostridia</taxon>
        <taxon>Eubacteriales</taxon>
        <taxon>Eubacteriaceae</taxon>
        <taxon>Acetobacterium</taxon>
    </lineage>
</organism>
<evidence type="ECO:0000259" key="5">
    <source>
        <dbReference type="PROSITE" id="PS51379"/>
    </source>
</evidence>
<dbReference type="InterPro" id="IPR017900">
    <property type="entry name" value="4Fe4S_Fe_S_CS"/>
</dbReference>
<keyword evidence="7" id="KW-1185">Reference proteome</keyword>
<dbReference type="RefSeq" id="WP_186841821.1">
    <property type="nucleotide sequence ID" value="NZ_WJBC01000006.1"/>
</dbReference>
<dbReference type="InterPro" id="IPR008254">
    <property type="entry name" value="Flavodoxin/NO_synth"/>
</dbReference>
<accession>A0ABR6WTN7</accession>
<dbReference type="Gene3D" id="3.30.70.20">
    <property type="match status" value="1"/>
</dbReference>
<gene>
    <name evidence="6" type="ORF">GH808_05705</name>
</gene>
<evidence type="ECO:0000256" key="2">
    <source>
        <dbReference type="ARBA" id="ARBA00023004"/>
    </source>
</evidence>
<dbReference type="InterPro" id="IPR029039">
    <property type="entry name" value="Flavoprotein-like_sf"/>
</dbReference>
<proteinExistence type="predicted"/>
<feature type="domain" description="4Fe-4S ferredoxin-type" evidence="5">
    <location>
        <begin position="219"/>
        <end position="247"/>
    </location>
</feature>
<evidence type="ECO:0000259" key="4">
    <source>
        <dbReference type="PROSITE" id="PS50902"/>
    </source>
</evidence>
<dbReference type="Gene3D" id="3.40.50.360">
    <property type="match status" value="1"/>
</dbReference>
<keyword evidence="3" id="KW-0411">Iron-sulfur</keyword>
<protein>
    <recommendedName>
        <fullName evidence="8">Flavodoxin</fullName>
    </recommendedName>
</protein>
<dbReference type="PROSITE" id="PS00201">
    <property type="entry name" value="FLAVODOXIN"/>
    <property type="match status" value="1"/>
</dbReference>